<evidence type="ECO:0000256" key="3">
    <source>
        <dbReference type="ARBA" id="ARBA00012621"/>
    </source>
</evidence>
<accession>A0A8J4HDV3</accession>
<comment type="caution">
    <text evidence="12">The sequence shown here is derived from an EMBL/GenBank/DDBJ whole genome shotgun (WGS) entry which is preliminary data.</text>
</comment>
<dbReference type="GO" id="GO:0009245">
    <property type="term" value="P:lipid A biosynthetic process"/>
    <property type="evidence" value="ECO:0007669"/>
    <property type="project" value="TreeGrafter"/>
</dbReference>
<evidence type="ECO:0000256" key="4">
    <source>
        <dbReference type="ARBA" id="ARBA00019077"/>
    </source>
</evidence>
<dbReference type="Gene3D" id="3.40.50.2000">
    <property type="entry name" value="Glycogen Phosphorylase B"/>
    <property type="match status" value="1"/>
</dbReference>
<dbReference type="GO" id="GO:0043842">
    <property type="term" value="F:Kdo transferase activity"/>
    <property type="evidence" value="ECO:0007669"/>
    <property type="project" value="UniProtKB-EC"/>
</dbReference>
<sequence>MTGQPAGTLWAFGATLAAPALRLMLRRRAGRGKEVAARLGERWGEDATPRPAGRLLWLHAASVGETVSILAVLEALARKTPTLAILVTTGTVTSAELLALRLPEAGLAGRVIHRFVPLDVPAWVARFLDHWRPDAAAFVESEIWPNIIAACRARAIPMMLLNARLSARSFARWRLVPGLAAGLLGGFASIRARGPADAARFASLGAALVRETGDLKFAAPELPVDAAELARLRALRGGRPVWLAASTHPGEEAMVAAAQGALAARFPDLLSVIVPRHPARGAEIARALAAPRRAAGDDPPAAGGLYIADTLGELGLFYRLAPIAFIGGSLVPHGGQNPLEAARLGVALATGPHTDNFAEAVAALAAAGALTRVTDSASLAAFVAAQLRDPGALGASGAAGQRAAHRWAELPEATAEALLGLLERRT</sequence>
<gene>
    <name evidence="12" type="ORF">ENY07_09655</name>
</gene>
<keyword evidence="10" id="KW-0448">Lipopolysaccharide biosynthesis</keyword>
<organism evidence="12">
    <name type="scientific">Acidicaldus sp</name>
    <dbReference type="NCBI Taxonomy" id="1872105"/>
    <lineage>
        <taxon>Bacteria</taxon>
        <taxon>Pseudomonadati</taxon>
        <taxon>Pseudomonadota</taxon>
        <taxon>Alphaproteobacteria</taxon>
        <taxon>Acetobacterales</taxon>
        <taxon>Acetobacteraceae</taxon>
        <taxon>Acidicaldus</taxon>
    </lineage>
</organism>
<comment type="similarity">
    <text evidence="10">Belongs to the glycosyltransferase group 1 family.</text>
</comment>
<dbReference type="UniPathway" id="UPA00958"/>
<dbReference type="Pfam" id="PF04413">
    <property type="entry name" value="Glycos_transf_N"/>
    <property type="match status" value="1"/>
</dbReference>
<protein>
    <recommendedName>
        <fullName evidence="4 10">3-deoxy-D-manno-octulosonic acid transferase</fullName>
        <shortName evidence="10">Kdo transferase</shortName>
        <ecNumber evidence="3 10">2.4.99.12</ecNumber>
    </recommendedName>
    <alternativeName>
        <fullName evidence="6 10">Lipid IV(A) 3-deoxy-D-manno-octulosonic acid transferase</fullName>
    </alternativeName>
</protein>
<evidence type="ECO:0000256" key="5">
    <source>
        <dbReference type="ARBA" id="ARBA00022679"/>
    </source>
</evidence>
<comment type="pathway">
    <text evidence="2 10">Bacterial outer membrane biogenesis; LPS core biosynthesis.</text>
</comment>
<dbReference type="InterPro" id="IPR007507">
    <property type="entry name" value="Glycos_transf_N"/>
</dbReference>
<dbReference type="Gene3D" id="3.40.50.11720">
    <property type="entry name" value="3-Deoxy-D-manno-octulosonic-acid transferase, N-terminal domain"/>
    <property type="match status" value="1"/>
</dbReference>
<evidence type="ECO:0000313" key="12">
    <source>
        <dbReference type="EMBL" id="HGC43465.1"/>
    </source>
</evidence>
<dbReference type="GO" id="GO:0009244">
    <property type="term" value="P:lipopolysaccharide core region biosynthetic process"/>
    <property type="evidence" value="ECO:0007669"/>
    <property type="project" value="UniProtKB-UniRule"/>
</dbReference>
<feature type="site" description="Transition state stabilizer" evidence="9">
    <location>
        <position position="140"/>
    </location>
</feature>
<evidence type="ECO:0000256" key="8">
    <source>
        <dbReference type="PIRSR" id="PIRSR639901-1"/>
    </source>
</evidence>
<comment type="subcellular location">
    <subcellularLocation>
        <location evidence="10">Cell membrane</location>
    </subcellularLocation>
</comment>
<reference evidence="12" key="1">
    <citation type="journal article" date="2020" name="mSystems">
        <title>Genome- and Community-Level Interaction Insights into Carbon Utilization and Element Cycling Functions of Hydrothermarchaeota in Hydrothermal Sediment.</title>
        <authorList>
            <person name="Zhou Z."/>
            <person name="Liu Y."/>
            <person name="Xu W."/>
            <person name="Pan J."/>
            <person name="Luo Z.H."/>
            <person name="Li M."/>
        </authorList>
    </citation>
    <scope>NUCLEOTIDE SEQUENCE</scope>
    <source>
        <strain evidence="12">SpSt-997</strain>
    </source>
</reference>
<evidence type="ECO:0000256" key="6">
    <source>
        <dbReference type="ARBA" id="ARBA00031445"/>
    </source>
</evidence>
<feature type="site" description="Transition state stabilizer" evidence="9">
    <location>
        <position position="216"/>
    </location>
</feature>
<evidence type="ECO:0000256" key="10">
    <source>
        <dbReference type="RuleBase" id="RU365103"/>
    </source>
</evidence>
<dbReference type="PANTHER" id="PTHR42755">
    <property type="entry name" value="3-DEOXY-MANNO-OCTULOSONATE CYTIDYLYLTRANSFERASE"/>
    <property type="match status" value="1"/>
</dbReference>
<dbReference type="AlphaFoldDB" id="A0A8J4HDV3"/>
<dbReference type="PANTHER" id="PTHR42755:SF1">
    <property type="entry name" value="3-DEOXY-D-MANNO-OCTULOSONIC ACID TRANSFERASE, MITOCHONDRIAL-RELATED"/>
    <property type="match status" value="1"/>
</dbReference>
<dbReference type="EMBL" id="DTQM01000186">
    <property type="protein sequence ID" value="HGC43465.1"/>
    <property type="molecule type" value="Genomic_DNA"/>
</dbReference>
<dbReference type="EC" id="2.4.99.12" evidence="3 10"/>
<evidence type="ECO:0000256" key="1">
    <source>
        <dbReference type="ARBA" id="ARBA00003394"/>
    </source>
</evidence>
<dbReference type="InterPro" id="IPR039901">
    <property type="entry name" value="Kdotransferase"/>
</dbReference>
<name>A0A8J4HDV3_9PROT</name>
<keyword evidence="10" id="KW-0472">Membrane</keyword>
<dbReference type="InterPro" id="IPR038107">
    <property type="entry name" value="Glycos_transf_N_sf"/>
</dbReference>
<evidence type="ECO:0000259" key="11">
    <source>
        <dbReference type="Pfam" id="PF04413"/>
    </source>
</evidence>
<evidence type="ECO:0000256" key="7">
    <source>
        <dbReference type="ARBA" id="ARBA00049183"/>
    </source>
</evidence>
<proteinExistence type="inferred from homology"/>
<keyword evidence="5 10" id="KW-0808">Transferase</keyword>
<feature type="active site" description="Proton acceptor" evidence="8">
    <location>
        <position position="65"/>
    </location>
</feature>
<evidence type="ECO:0000256" key="2">
    <source>
        <dbReference type="ARBA" id="ARBA00004713"/>
    </source>
</evidence>
<comment type="function">
    <text evidence="1 10">Involved in lipopolysaccharide (LPS) biosynthesis. Catalyzes the transfer of 3-deoxy-D-manno-octulosonate (Kdo) residue(s) from CMP-Kdo to lipid IV(A), the tetraacyldisaccharide-1,4'-bisphosphate precursor of lipid A.</text>
</comment>
<keyword evidence="10" id="KW-1003">Cell membrane</keyword>
<evidence type="ECO:0000256" key="9">
    <source>
        <dbReference type="PIRSR" id="PIRSR639901-2"/>
    </source>
</evidence>
<feature type="domain" description="3-deoxy-D-manno-octulosonic-acid transferase N-terminal" evidence="11">
    <location>
        <begin position="38"/>
        <end position="218"/>
    </location>
</feature>
<comment type="catalytic activity">
    <reaction evidence="7 10">
        <text>lipid IVA (E. coli) + CMP-3-deoxy-beta-D-manno-octulosonate = alpha-Kdo-(2-&gt;6)-lipid IVA (E. coli) + CMP + H(+)</text>
        <dbReference type="Rhea" id="RHEA:28066"/>
        <dbReference type="ChEBI" id="CHEBI:15378"/>
        <dbReference type="ChEBI" id="CHEBI:58603"/>
        <dbReference type="ChEBI" id="CHEBI:60364"/>
        <dbReference type="ChEBI" id="CHEBI:60377"/>
        <dbReference type="ChEBI" id="CHEBI:85987"/>
        <dbReference type="EC" id="2.4.99.12"/>
    </reaction>
</comment>
<dbReference type="GO" id="GO:0005886">
    <property type="term" value="C:plasma membrane"/>
    <property type="evidence" value="ECO:0007669"/>
    <property type="project" value="UniProtKB-SubCell"/>
</dbReference>